<evidence type="ECO:0000313" key="6">
    <source>
        <dbReference type="EMBL" id="PRQ08432.1"/>
    </source>
</evidence>
<comment type="cofactor">
    <cofactor evidence="1">
        <name>FAD</name>
        <dbReference type="ChEBI" id="CHEBI:57692"/>
    </cofactor>
</comment>
<reference evidence="6 7" key="1">
    <citation type="submission" date="2018-03" db="EMBL/GenBank/DDBJ databases">
        <title>Draft Genome Sequences of the Obligatory Marine Myxobacteria Enhygromyxa salina SWB007.</title>
        <authorList>
            <person name="Poehlein A."/>
            <person name="Moghaddam J.A."/>
            <person name="Harms H."/>
            <person name="Alanjari M."/>
            <person name="Koenig G.M."/>
            <person name="Daniel R."/>
            <person name="Schaeberle T.F."/>
        </authorList>
    </citation>
    <scope>NUCLEOTIDE SEQUENCE [LARGE SCALE GENOMIC DNA]</scope>
    <source>
        <strain evidence="6 7">SWB007</strain>
    </source>
</reference>
<dbReference type="PANTHER" id="PTHR10961:SF7">
    <property type="entry name" value="FAD DEPENDENT OXIDOREDUCTASE DOMAIN-CONTAINING PROTEIN"/>
    <property type="match status" value="1"/>
</dbReference>
<dbReference type="InterPro" id="IPR006076">
    <property type="entry name" value="FAD-dep_OxRdtase"/>
</dbReference>
<dbReference type="Pfam" id="PF01266">
    <property type="entry name" value="DAO"/>
    <property type="match status" value="1"/>
</dbReference>
<dbReference type="InterPro" id="IPR045170">
    <property type="entry name" value="MTOX"/>
</dbReference>
<evidence type="ECO:0000256" key="2">
    <source>
        <dbReference type="ARBA" id="ARBA00022630"/>
    </source>
</evidence>
<evidence type="ECO:0000256" key="3">
    <source>
        <dbReference type="ARBA" id="ARBA00022827"/>
    </source>
</evidence>
<feature type="domain" description="FAD dependent oxidoreductase" evidence="5">
    <location>
        <begin position="1"/>
        <end position="357"/>
    </location>
</feature>
<dbReference type="AlphaFoldDB" id="A0A2S9YTS1"/>
<dbReference type="Gene3D" id="3.30.9.10">
    <property type="entry name" value="D-Amino Acid Oxidase, subunit A, domain 2"/>
    <property type="match status" value="1"/>
</dbReference>
<evidence type="ECO:0000259" key="5">
    <source>
        <dbReference type="Pfam" id="PF01266"/>
    </source>
</evidence>
<evidence type="ECO:0000256" key="1">
    <source>
        <dbReference type="ARBA" id="ARBA00001974"/>
    </source>
</evidence>
<keyword evidence="2" id="KW-0285">Flavoprotein</keyword>
<dbReference type="EC" id="1.5.3.1" evidence="6"/>
<dbReference type="InterPro" id="IPR036188">
    <property type="entry name" value="FAD/NAD-bd_sf"/>
</dbReference>
<evidence type="ECO:0000313" key="7">
    <source>
        <dbReference type="Proteomes" id="UP000238823"/>
    </source>
</evidence>
<dbReference type="OrthoDB" id="9806257at2"/>
<protein>
    <submittedName>
        <fullName evidence="6">Monomeric sarcosine oxidase</fullName>
        <ecNumber evidence="6">1.5.3.1</ecNumber>
    </submittedName>
</protein>
<comment type="caution">
    <text evidence="6">The sequence shown here is derived from an EMBL/GenBank/DDBJ whole genome shotgun (WGS) entry which is preliminary data.</text>
</comment>
<dbReference type="NCBIfam" id="NF008425">
    <property type="entry name" value="PRK11259.1"/>
    <property type="match status" value="1"/>
</dbReference>
<dbReference type="GO" id="GO:0050660">
    <property type="term" value="F:flavin adenine dinucleotide binding"/>
    <property type="evidence" value="ECO:0007669"/>
    <property type="project" value="InterPro"/>
</dbReference>
<proteinExistence type="predicted"/>
<dbReference type="GO" id="GO:0008115">
    <property type="term" value="F:sarcosine oxidase activity"/>
    <property type="evidence" value="ECO:0007669"/>
    <property type="project" value="UniProtKB-EC"/>
</dbReference>
<organism evidence="6 7">
    <name type="scientific">Enhygromyxa salina</name>
    <dbReference type="NCBI Taxonomy" id="215803"/>
    <lineage>
        <taxon>Bacteria</taxon>
        <taxon>Pseudomonadati</taxon>
        <taxon>Myxococcota</taxon>
        <taxon>Polyangia</taxon>
        <taxon>Nannocystales</taxon>
        <taxon>Nannocystaceae</taxon>
        <taxon>Enhygromyxa</taxon>
    </lineage>
</organism>
<dbReference type="SUPFAM" id="SSF51905">
    <property type="entry name" value="FAD/NAD(P)-binding domain"/>
    <property type="match status" value="1"/>
</dbReference>
<name>A0A2S9YTS1_9BACT</name>
<dbReference type="PANTHER" id="PTHR10961">
    <property type="entry name" value="PEROXISOMAL SARCOSINE OXIDASE"/>
    <property type="match status" value="1"/>
</dbReference>
<gene>
    <name evidence="6" type="primary">soxA</name>
    <name evidence="6" type="ORF">ENSA7_17170</name>
</gene>
<keyword evidence="4 6" id="KW-0560">Oxidoreductase</keyword>
<dbReference type="EMBL" id="PVNL01000041">
    <property type="protein sequence ID" value="PRQ08432.1"/>
    <property type="molecule type" value="Genomic_DNA"/>
</dbReference>
<keyword evidence="3" id="KW-0274">FAD</keyword>
<evidence type="ECO:0000256" key="4">
    <source>
        <dbReference type="ARBA" id="ARBA00023002"/>
    </source>
</evidence>
<dbReference type="SUPFAM" id="SSF54373">
    <property type="entry name" value="FAD-linked reductases, C-terminal domain"/>
    <property type="match status" value="1"/>
</dbReference>
<dbReference type="Proteomes" id="UP000238823">
    <property type="component" value="Unassembled WGS sequence"/>
</dbReference>
<sequence length="375" mass="40936">MGLATAWALARRGAQVELFERHGHIHAHGSHSGHTRVIRHAYHEGSDYVALVSRADHEWTSLGQRVGEQLLVRCGLLEFGASDDPAFMAAVAALGEHEIRHELFDAATARARFGFRVPSDWPACLSPDSGYLRVAPCLSALRAEAEAHGATLRYQTHVRELILGGARPRVLLNDGTCVAADQIVVAAGAGSAQLLGPTLDSTKPVERLQVLRRVQAWTRAAEHLRPGMRALPVWAAFVPEGFFYGFPDNDEGISGFKLACHTSSDPELAFMYEPVDPEHVDRTVGDLDLQPLRAFLARYRPDAGEITATVTCLYASTTTEHFWIDQHPSDSRVVIATGFSGHGFKFAPVVGLAVADLTLEGHSKLALERFSRRAQ</sequence>
<dbReference type="Gene3D" id="3.50.50.60">
    <property type="entry name" value="FAD/NAD(P)-binding domain"/>
    <property type="match status" value="1"/>
</dbReference>
<accession>A0A2S9YTS1</accession>